<accession>A0AAW0J5T8</accession>
<evidence type="ECO:0000313" key="2">
    <source>
        <dbReference type="Proteomes" id="UP000237347"/>
    </source>
</evidence>
<dbReference type="EMBL" id="PKMF04000676">
    <property type="protein sequence ID" value="KAK7822138.1"/>
    <property type="molecule type" value="Genomic_DNA"/>
</dbReference>
<comment type="caution">
    <text evidence="1">The sequence shown here is derived from an EMBL/GenBank/DDBJ whole genome shotgun (WGS) entry which is preliminary data.</text>
</comment>
<organism evidence="1 2">
    <name type="scientific">Quercus suber</name>
    <name type="common">Cork oak</name>
    <dbReference type="NCBI Taxonomy" id="58331"/>
    <lineage>
        <taxon>Eukaryota</taxon>
        <taxon>Viridiplantae</taxon>
        <taxon>Streptophyta</taxon>
        <taxon>Embryophyta</taxon>
        <taxon>Tracheophyta</taxon>
        <taxon>Spermatophyta</taxon>
        <taxon>Magnoliopsida</taxon>
        <taxon>eudicotyledons</taxon>
        <taxon>Gunneridae</taxon>
        <taxon>Pentapetalae</taxon>
        <taxon>rosids</taxon>
        <taxon>fabids</taxon>
        <taxon>Fagales</taxon>
        <taxon>Fagaceae</taxon>
        <taxon>Quercus</taxon>
    </lineage>
</organism>
<gene>
    <name evidence="1" type="primary">C7A22_17</name>
    <name evidence="1" type="ORF">CFP56_036978</name>
</gene>
<reference evidence="1 2" key="1">
    <citation type="journal article" date="2018" name="Sci. Data">
        <title>The draft genome sequence of cork oak.</title>
        <authorList>
            <person name="Ramos A.M."/>
            <person name="Usie A."/>
            <person name="Barbosa P."/>
            <person name="Barros P.M."/>
            <person name="Capote T."/>
            <person name="Chaves I."/>
            <person name="Simoes F."/>
            <person name="Abreu I."/>
            <person name="Carrasquinho I."/>
            <person name="Faro C."/>
            <person name="Guimaraes J.B."/>
            <person name="Mendonca D."/>
            <person name="Nobrega F."/>
            <person name="Rodrigues L."/>
            <person name="Saibo N.J.M."/>
            <person name="Varela M.C."/>
            <person name="Egas C."/>
            <person name="Matos J."/>
            <person name="Miguel C.M."/>
            <person name="Oliveira M.M."/>
            <person name="Ricardo C.P."/>
            <person name="Goncalves S."/>
        </authorList>
    </citation>
    <scope>NUCLEOTIDE SEQUENCE [LARGE SCALE GENOMIC DNA]</scope>
    <source>
        <strain evidence="2">cv. HL8</strain>
    </source>
</reference>
<protein>
    <submittedName>
        <fullName evidence="1">Cytochrome p450 cyp749a22</fullName>
    </submittedName>
</protein>
<keyword evidence="2" id="KW-1185">Reference proteome</keyword>
<dbReference type="Proteomes" id="UP000237347">
    <property type="component" value="Unassembled WGS sequence"/>
</dbReference>
<name>A0AAW0J5T8_QUESU</name>
<sequence>MILQRYAFTLSPAYVHSPFQLLTIRPQHGVQVMLHSLHMDRFAKLVDTLEGMATIREKYKIPDGVEFKHCESNNLESTELLLEWWNHTILLDLVYLKPTTLADFNKSTFITN</sequence>
<dbReference type="AlphaFoldDB" id="A0AAW0J5T8"/>
<proteinExistence type="predicted"/>
<evidence type="ECO:0000313" key="1">
    <source>
        <dbReference type="EMBL" id="KAK7822138.1"/>
    </source>
</evidence>